<evidence type="ECO:0000259" key="11">
    <source>
        <dbReference type="Pfam" id="PF00155"/>
    </source>
</evidence>
<comment type="cofactor">
    <cofactor evidence="1">
        <name>pyridoxal 5'-phosphate</name>
        <dbReference type="ChEBI" id="CHEBI:597326"/>
    </cofactor>
</comment>
<accession>A0A1D9LLX7</accession>
<dbReference type="InterPro" id="IPR015421">
    <property type="entry name" value="PyrdxlP-dep_Trfase_major"/>
</dbReference>
<dbReference type="Pfam" id="PF00155">
    <property type="entry name" value="Aminotran_1_2"/>
    <property type="match status" value="1"/>
</dbReference>
<dbReference type="InterPro" id="IPR004838">
    <property type="entry name" value="NHTrfase_class1_PyrdxlP-BS"/>
</dbReference>
<evidence type="ECO:0000256" key="1">
    <source>
        <dbReference type="ARBA" id="ARBA00001933"/>
    </source>
</evidence>
<evidence type="ECO:0000256" key="8">
    <source>
        <dbReference type="ARBA" id="ARBA00023239"/>
    </source>
</evidence>
<dbReference type="STRING" id="1108595.BKX93_21030"/>
<evidence type="ECO:0000256" key="2">
    <source>
        <dbReference type="ARBA" id="ARBA00003444"/>
    </source>
</evidence>
<name>A0A1D9LLX7_9NEIS</name>
<comment type="pathway">
    <text evidence="3">Cofactor biosynthesis; adenosylcobalamin biosynthesis.</text>
</comment>
<dbReference type="KEGG" id="cvc:BKX93_21030"/>
<dbReference type="SUPFAM" id="SSF53383">
    <property type="entry name" value="PLP-dependent transferases"/>
    <property type="match status" value="1"/>
</dbReference>
<dbReference type="Gene3D" id="3.90.1150.10">
    <property type="entry name" value="Aspartate Aminotransferase, domain 1"/>
    <property type="match status" value="1"/>
</dbReference>
<dbReference type="PANTHER" id="PTHR42885:SF1">
    <property type="entry name" value="THREONINE-PHOSPHATE DECARBOXYLASE"/>
    <property type="match status" value="1"/>
</dbReference>
<dbReference type="GO" id="GO:0030170">
    <property type="term" value="F:pyridoxal phosphate binding"/>
    <property type="evidence" value="ECO:0007669"/>
    <property type="project" value="InterPro"/>
</dbReference>
<keyword evidence="7" id="KW-0663">Pyridoxal phosphate</keyword>
<evidence type="ECO:0000256" key="5">
    <source>
        <dbReference type="ARBA" id="ARBA00021531"/>
    </source>
</evidence>
<dbReference type="Gene3D" id="3.40.640.10">
    <property type="entry name" value="Type I PLP-dependent aspartate aminotransferase-like (Major domain)"/>
    <property type="match status" value="1"/>
</dbReference>
<dbReference type="RefSeq" id="WP_046158465.1">
    <property type="nucleotide sequence ID" value="NZ_CP017707.1"/>
</dbReference>
<dbReference type="EMBL" id="CP017707">
    <property type="protein sequence ID" value="AOZ52239.1"/>
    <property type="molecule type" value="Genomic_DNA"/>
</dbReference>
<dbReference type="Proteomes" id="UP000178776">
    <property type="component" value="Chromosome"/>
</dbReference>
<keyword evidence="6" id="KW-0169">Cobalamin biosynthesis</keyword>
<dbReference type="EC" id="4.1.1.81" evidence="4"/>
<keyword evidence="8" id="KW-0456">Lyase</keyword>
<organism evidence="12 13">
    <name type="scientific">Chromobacterium vaccinii</name>
    <dbReference type="NCBI Taxonomy" id="1108595"/>
    <lineage>
        <taxon>Bacteria</taxon>
        <taxon>Pseudomonadati</taxon>
        <taxon>Pseudomonadota</taxon>
        <taxon>Betaproteobacteria</taxon>
        <taxon>Neisseriales</taxon>
        <taxon>Chromobacteriaceae</taxon>
        <taxon>Chromobacterium</taxon>
    </lineage>
</organism>
<dbReference type="GO" id="GO:0048472">
    <property type="term" value="F:threonine-phosphate decarboxylase activity"/>
    <property type="evidence" value="ECO:0007669"/>
    <property type="project" value="UniProtKB-EC"/>
</dbReference>
<dbReference type="PROSITE" id="PS00105">
    <property type="entry name" value="AA_TRANSFER_CLASS_1"/>
    <property type="match status" value="1"/>
</dbReference>
<dbReference type="InterPro" id="IPR004839">
    <property type="entry name" value="Aminotransferase_I/II_large"/>
</dbReference>
<sequence>MLEHGGGLLRAAAEYGIPAGDWLDLSTGVNPNGWPVPTLSADSWLRLPQNHDGLEAAAAEYYGSDKLLAVAGSQPAIQLLPRLRAPCRVGMLALCYAEHPHHWQKRGHQLFRLSPDELAAGIDQLDVVLLCNPNNPTGDRFSPALLESWRQRLAARGGWLVVDEAFLDAAPEDSMLPRIGKPGLIVLRSIGKFFGLAGARAGFVFGWPELLQALAEELGPWTVAGPAREAVKLALRDIAWQQTMKTKLQRDSSRLQRCLERHGLPPAGGCELFQWAPGARSLSTHRYLAGRGILTRYFESIPSLRFGLPKTDADWVRLEQALTDWRRHDIRD</sequence>
<gene>
    <name evidence="12" type="ORF">BKX93_21030</name>
</gene>
<dbReference type="PANTHER" id="PTHR42885">
    <property type="entry name" value="HISTIDINOL-PHOSPHATE AMINOTRANSFERASE-RELATED"/>
    <property type="match status" value="1"/>
</dbReference>
<evidence type="ECO:0000256" key="4">
    <source>
        <dbReference type="ARBA" id="ARBA00012285"/>
    </source>
</evidence>
<evidence type="ECO:0000256" key="6">
    <source>
        <dbReference type="ARBA" id="ARBA00022573"/>
    </source>
</evidence>
<feature type="domain" description="Aminotransferase class I/classII large" evidence="11">
    <location>
        <begin position="50"/>
        <end position="297"/>
    </location>
</feature>
<evidence type="ECO:0000256" key="9">
    <source>
        <dbReference type="ARBA" id="ARBA00029996"/>
    </source>
</evidence>
<comment type="catalytic activity">
    <reaction evidence="10">
        <text>O-phospho-L-threonine + H(+) = (R)-1-aminopropan-2-yl phosphate + CO2</text>
        <dbReference type="Rhea" id="RHEA:11492"/>
        <dbReference type="ChEBI" id="CHEBI:15378"/>
        <dbReference type="ChEBI" id="CHEBI:16526"/>
        <dbReference type="ChEBI" id="CHEBI:58563"/>
        <dbReference type="ChEBI" id="CHEBI:58675"/>
        <dbReference type="EC" id="4.1.1.81"/>
    </reaction>
</comment>
<dbReference type="UniPathway" id="UPA00148"/>
<evidence type="ECO:0000313" key="13">
    <source>
        <dbReference type="Proteomes" id="UP000178776"/>
    </source>
</evidence>
<comment type="function">
    <text evidence="2">Decarboxylates L-threonine-O-3-phosphate to yield (R)-1-amino-2-propanol O-2-phosphate, the precursor for the linkage between the nucleotide loop and the corrin ring in cobalamin.</text>
</comment>
<evidence type="ECO:0000313" key="12">
    <source>
        <dbReference type="EMBL" id="AOZ52239.1"/>
    </source>
</evidence>
<reference evidence="12 13" key="1">
    <citation type="submission" date="2016-10" db="EMBL/GenBank/DDBJ databases">
        <title>Chromobacterium muskegensis sp. nov., an insecticidal bacterium isolated from Sphagnum bogs.</title>
        <authorList>
            <person name="Sparks M.E."/>
            <person name="Blackburn M.B."/>
            <person name="Gundersen-Rindal D.E."/>
            <person name="Mitchell A."/>
            <person name="Farrar R."/>
            <person name="Kuhar D."/>
        </authorList>
    </citation>
    <scope>NUCLEOTIDE SEQUENCE [LARGE SCALE GENOMIC DNA]</scope>
    <source>
        <strain evidence="12 13">21-1</strain>
    </source>
</reference>
<dbReference type="CDD" id="cd00609">
    <property type="entry name" value="AAT_like"/>
    <property type="match status" value="1"/>
</dbReference>
<dbReference type="InterPro" id="IPR015424">
    <property type="entry name" value="PyrdxlP-dep_Trfase"/>
</dbReference>
<dbReference type="InterPro" id="IPR015422">
    <property type="entry name" value="PyrdxlP-dep_Trfase_small"/>
</dbReference>
<proteinExistence type="predicted"/>
<dbReference type="GO" id="GO:0009236">
    <property type="term" value="P:cobalamin biosynthetic process"/>
    <property type="evidence" value="ECO:0007669"/>
    <property type="project" value="UniProtKB-UniPathway"/>
</dbReference>
<dbReference type="GeneID" id="68843686"/>
<dbReference type="NCBIfam" id="TIGR01140">
    <property type="entry name" value="L_thr_O3P_dcar"/>
    <property type="match status" value="1"/>
</dbReference>
<evidence type="ECO:0000256" key="3">
    <source>
        <dbReference type="ARBA" id="ARBA00004953"/>
    </source>
</evidence>
<dbReference type="InterPro" id="IPR005860">
    <property type="entry name" value="CobD"/>
</dbReference>
<evidence type="ECO:0000256" key="7">
    <source>
        <dbReference type="ARBA" id="ARBA00022898"/>
    </source>
</evidence>
<evidence type="ECO:0000256" key="10">
    <source>
        <dbReference type="ARBA" id="ARBA00048531"/>
    </source>
</evidence>
<protein>
    <recommendedName>
        <fullName evidence="5">Putative 8-amino-7-oxononanoate synthase</fullName>
        <ecNumber evidence="4">4.1.1.81</ecNumber>
    </recommendedName>
    <alternativeName>
        <fullName evidence="9">L-threonine-O-3-phosphate decarboxylase</fullName>
    </alternativeName>
</protein>
<dbReference type="AlphaFoldDB" id="A0A1D9LLX7"/>